<dbReference type="SUPFAM" id="SSF103473">
    <property type="entry name" value="MFS general substrate transporter"/>
    <property type="match status" value="1"/>
</dbReference>
<feature type="transmembrane region" description="Helical" evidence="6">
    <location>
        <begin position="315"/>
        <end position="334"/>
    </location>
</feature>
<feature type="transmembrane region" description="Helical" evidence="6">
    <location>
        <begin position="65"/>
        <end position="82"/>
    </location>
</feature>
<keyword evidence="5 6" id="KW-0472">Membrane</keyword>
<dbReference type="InterPro" id="IPR004752">
    <property type="entry name" value="AmpG_permease/AT-1"/>
</dbReference>
<feature type="transmembrane region" description="Helical" evidence="6">
    <location>
        <begin position="277"/>
        <end position="295"/>
    </location>
</feature>
<dbReference type="GO" id="GO:0016020">
    <property type="term" value="C:membrane"/>
    <property type="evidence" value="ECO:0007669"/>
    <property type="project" value="UniProtKB-SubCell"/>
</dbReference>
<feature type="transmembrane region" description="Helical" evidence="6">
    <location>
        <begin position="346"/>
        <end position="364"/>
    </location>
</feature>
<feature type="transmembrane region" description="Helical" evidence="6">
    <location>
        <begin position="412"/>
        <end position="432"/>
    </location>
</feature>
<sequence length="512" mass="53235">MNTPSGHDGQTAPAVPASTAPPLTRYEWALLCSAYISQCVAFSFFFVALSSILRGNGAELADLSFIYLLGVAPALKFLWAPLMDRYGFGRWGHYSRWLVLMQTALIVTLWAMAQLKIGGVPPELAAGATGAAADMNEAAAALGGAGGTGAAAHPPLPWTGLMLGCLAMSFFTACQDMAADGLSTRLLSPSQRGLGNALQMACGSIGFIAGGGGVLALYEYAGWQTALMCLTVLNVVTLVLALFYREPAHARPDVVVRERMLDYWREIGRFWVRPDTGWRWAFIIVMLQAGVYMAYSVMSPMLVDAGWSFTKIGQVANGYGTALGMASMIGFGWLLRHWSLNRALHVILPAQVVGVLLLAIPLLLKTGALGAGLPEIAQGAAAAGGTAAPDGAAAAAGQAAASVAQTGGIGDIWITLGVAGFMMCYMPMGVLVSTLMMGRSSAHAPATDFSVQYGLYLAAGYGAGALGLPLAQRMGYAGLLALAGAVCVLMAVLIPVLHARLGRPPSAATARA</sequence>
<proteinExistence type="predicted"/>
<dbReference type="Gene3D" id="1.20.1250.20">
    <property type="entry name" value="MFS general substrate transporter like domains"/>
    <property type="match status" value="1"/>
</dbReference>
<evidence type="ECO:0000256" key="1">
    <source>
        <dbReference type="ARBA" id="ARBA00004141"/>
    </source>
</evidence>
<keyword evidence="8" id="KW-1185">Reference proteome</keyword>
<evidence type="ECO:0000256" key="5">
    <source>
        <dbReference type="ARBA" id="ARBA00023136"/>
    </source>
</evidence>
<gene>
    <name evidence="7" type="ORF">EHV23_12005</name>
</gene>
<dbReference type="PANTHER" id="PTHR12778">
    <property type="entry name" value="SOLUTE CARRIER FAMILY 33 ACETYL-COA TRANSPORTER -RELATED"/>
    <property type="match status" value="1"/>
</dbReference>
<feature type="transmembrane region" description="Helical" evidence="6">
    <location>
        <begin position="223"/>
        <end position="244"/>
    </location>
</feature>
<protein>
    <submittedName>
        <fullName evidence="7">MFS transporter</fullName>
    </submittedName>
</protein>
<organism evidence="7 8">
    <name type="scientific">Lautropia dentalis</name>
    <dbReference type="NCBI Taxonomy" id="2490857"/>
    <lineage>
        <taxon>Bacteria</taxon>
        <taxon>Pseudomonadati</taxon>
        <taxon>Pseudomonadota</taxon>
        <taxon>Betaproteobacteria</taxon>
        <taxon>Burkholderiales</taxon>
        <taxon>Burkholderiaceae</taxon>
        <taxon>Lautropia</taxon>
    </lineage>
</organism>
<feature type="transmembrane region" description="Helical" evidence="6">
    <location>
        <begin position="453"/>
        <end position="471"/>
    </location>
</feature>
<evidence type="ECO:0000256" key="6">
    <source>
        <dbReference type="SAM" id="Phobius"/>
    </source>
</evidence>
<reference evidence="7 8" key="1">
    <citation type="submission" date="2018-11" db="EMBL/GenBank/DDBJ databases">
        <title>Genome sequencing of Lautropia sp. KCOM 2505 (= ChDC F240).</title>
        <authorList>
            <person name="Kook J.-K."/>
            <person name="Park S.-N."/>
            <person name="Lim Y.K."/>
        </authorList>
    </citation>
    <scope>NUCLEOTIDE SEQUENCE [LARGE SCALE GENOMIC DNA]</scope>
    <source>
        <strain evidence="7 8">KCOM 2505</strain>
    </source>
</reference>
<feature type="transmembrane region" description="Helical" evidence="6">
    <location>
        <begin position="156"/>
        <end position="174"/>
    </location>
</feature>
<dbReference type="AlphaFoldDB" id="A0A3R8T198"/>
<dbReference type="OrthoDB" id="9812189at2"/>
<dbReference type="Proteomes" id="UP000270261">
    <property type="component" value="Unassembled WGS sequence"/>
</dbReference>
<feature type="transmembrane region" description="Helical" evidence="6">
    <location>
        <begin position="477"/>
        <end position="497"/>
    </location>
</feature>
<evidence type="ECO:0000256" key="2">
    <source>
        <dbReference type="ARBA" id="ARBA00022448"/>
    </source>
</evidence>
<accession>A0A3R8T198</accession>
<name>A0A3R8T198_9BURK</name>
<comment type="subcellular location">
    <subcellularLocation>
        <location evidence="1">Membrane</location>
        <topology evidence="1">Multi-pass membrane protein</topology>
    </subcellularLocation>
</comment>
<dbReference type="Pfam" id="PF07690">
    <property type="entry name" value="MFS_1"/>
    <property type="match status" value="1"/>
</dbReference>
<keyword evidence="4 6" id="KW-1133">Transmembrane helix</keyword>
<dbReference type="InterPro" id="IPR011701">
    <property type="entry name" value="MFS"/>
</dbReference>
<dbReference type="RefSeq" id="WP_125096292.1">
    <property type="nucleotide sequence ID" value="NZ_RRUE01000002.1"/>
</dbReference>
<dbReference type="InterPro" id="IPR036259">
    <property type="entry name" value="MFS_trans_sf"/>
</dbReference>
<feature type="transmembrane region" description="Helical" evidence="6">
    <location>
        <begin position="28"/>
        <end position="53"/>
    </location>
</feature>
<dbReference type="EMBL" id="RRUE01000002">
    <property type="protein sequence ID" value="RRN44098.1"/>
    <property type="molecule type" value="Genomic_DNA"/>
</dbReference>
<dbReference type="GO" id="GO:0022857">
    <property type="term" value="F:transmembrane transporter activity"/>
    <property type="evidence" value="ECO:0007669"/>
    <property type="project" value="InterPro"/>
</dbReference>
<evidence type="ECO:0000256" key="3">
    <source>
        <dbReference type="ARBA" id="ARBA00022692"/>
    </source>
</evidence>
<feature type="transmembrane region" description="Helical" evidence="6">
    <location>
        <begin position="94"/>
        <end position="113"/>
    </location>
</feature>
<feature type="transmembrane region" description="Helical" evidence="6">
    <location>
        <begin position="194"/>
        <end position="217"/>
    </location>
</feature>
<keyword evidence="2" id="KW-0813">Transport</keyword>
<comment type="caution">
    <text evidence="7">The sequence shown here is derived from an EMBL/GenBank/DDBJ whole genome shotgun (WGS) entry which is preliminary data.</text>
</comment>
<dbReference type="PANTHER" id="PTHR12778:SF10">
    <property type="entry name" value="MAJOR FACILITATOR SUPERFAMILY DOMAIN-CONTAINING PROTEIN 3"/>
    <property type="match status" value="1"/>
</dbReference>
<evidence type="ECO:0000256" key="4">
    <source>
        <dbReference type="ARBA" id="ARBA00022989"/>
    </source>
</evidence>
<evidence type="ECO:0000313" key="7">
    <source>
        <dbReference type="EMBL" id="RRN44098.1"/>
    </source>
</evidence>
<keyword evidence="3 6" id="KW-0812">Transmembrane</keyword>
<evidence type="ECO:0000313" key="8">
    <source>
        <dbReference type="Proteomes" id="UP000270261"/>
    </source>
</evidence>